<dbReference type="SUPFAM" id="SSF109854">
    <property type="entry name" value="DinB/YfiT-like putative metalloenzymes"/>
    <property type="match status" value="1"/>
</dbReference>
<dbReference type="eggNOG" id="COG2318">
    <property type="taxonomic scope" value="Bacteria"/>
</dbReference>
<keyword evidence="3" id="KW-1185">Reference proteome</keyword>
<dbReference type="Proteomes" id="UP000027142">
    <property type="component" value="Chromosome"/>
</dbReference>
<evidence type="ECO:0000259" key="1">
    <source>
        <dbReference type="Pfam" id="PF12867"/>
    </source>
</evidence>
<dbReference type="PATRIC" id="fig|1246626.3.peg.3607"/>
<accession>A0A060M7W3</accession>
<evidence type="ECO:0000313" key="3">
    <source>
        <dbReference type="Proteomes" id="UP000027142"/>
    </source>
</evidence>
<proteinExistence type="predicted"/>
<dbReference type="Gene3D" id="1.20.120.450">
    <property type="entry name" value="dinb family like domain"/>
    <property type="match status" value="1"/>
</dbReference>
<feature type="domain" description="DinB-like" evidence="1">
    <location>
        <begin position="17"/>
        <end position="141"/>
    </location>
</feature>
<dbReference type="InterPro" id="IPR024775">
    <property type="entry name" value="DinB-like"/>
</dbReference>
<dbReference type="OrthoDB" id="2964295at2"/>
<evidence type="ECO:0000313" key="2">
    <source>
        <dbReference type="EMBL" id="AIC96164.1"/>
    </source>
</evidence>
<organism evidence="2 3">
    <name type="scientific">Shouchella lehensis G1</name>
    <dbReference type="NCBI Taxonomy" id="1246626"/>
    <lineage>
        <taxon>Bacteria</taxon>
        <taxon>Bacillati</taxon>
        <taxon>Bacillota</taxon>
        <taxon>Bacilli</taxon>
        <taxon>Bacillales</taxon>
        <taxon>Bacillaceae</taxon>
        <taxon>Shouchella</taxon>
    </lineage>
</organism>
<sequence length="150" mass="17144">MSSIRDLTGMIEEIKQLKEMDEDTLLEPLAEGKWSIREIVGHLYNWDAHNTSNMVPFMEDGAQLPAFPSHDSFNEAGLKGLENVDVYTLINHSISQRAQFIETLEAVDPSARFTIGKGKRKFSAESFAKIFVHHDQEHRPQLREKADFND</sequence>
<dbReference type="KEGG" id="ble:BleG1_3617"/>
<dbReference type="STRING" id="1246626.BleG1_3617"/>
<dbReference type="AlphaFoldDB" id="A0A060M7W3"/>
<dbReference type="RefSeq" id="WP_038483847.1">
    <property type="nucleotide sequence ID" value="NZ_CP003923.1"/>
</dbReference>
<name>A0A060M7W3_9BACI</name>
<reference evidence="2 3" key="1">
    <citation type="journal article" date="2014" name="Gene">
        <title>A comparative genomic analysis of the alkalitolerant soil bacterium Bacillus lehensis G1.</title>
        <authorList>
            <person name="Noor Y.M."/>
            <person name="Samsulrizal N.H."/>
            <person name="Jema'on N.A."/>
            <person name="Low K.O."/>
            <person name="Ramli A.N."/>
            <person name="Alias N.I."/>
            <person name="Damis S.I."/>
            <person name="Fuzi S.F."/>
            <person name="Isa M.N."/>
            <person name="Murad A.M."/>
            <person name="Raih M.F."/>
            <person name="Bakar F.D."/>
            <person name="Najimudin N."/>
            <person name="Mahadi N.M."/>
            <person name="Illias R.M."/>
        </authorList>
    </citation>
    <scope>NUCLEOTIDE SEQUENCE [LARGE SCALE GENOMIC DNA]</scope>
    <source>
        <strain evidence="2 3">G1</strain>
    </source>
</reference>
<dbReference type="InterPro" id="IPR034660">
    <property type="entry name" value="DinB/YfiT-like"/>
</dbReference>
<protein>
    <recommendedName>
        <fullName evidence="1">DinB-like domain-containing protein</fullName>
    </recommendedName>
</protein>
<gene>
    <name evidence="2" type="ORF">BleG1_3617</name>
</gene>
<dbReference type="HOGENOM" id="CLU_137351_0_0_9"/>
<dbReference type="Pfam" id="PF12867">
    <property type="entry name" value="DinB_2"/>
    <property type="match status" value="1"/>
</dbReference>
<dbReference type="EMBL" id="CP003923">
    <property type="protein sequence ID" value="AIC96164.1"/>
    <property type="molecule type" value="Genomic_DNA"/>
</dbReference>